<dbReference type="AlphaFoldDB" id="A0A6N2MF28"/>
<sequence>MEEIGEVATPQEARDEVENAHSGLRHEAGTGLENPDAGMEKNAGLENVAMGSETAAELRLGNDDQSKA</sequence>
<proteinExistence type="predicted"/>
<evidence type="ECO:0000256" key="1">
    <source>
        <dbReference type="SAM" id="MobiDB-lite"/>
    </source>
</evidence>
<protein>
    <submittedName>
        <fullName evidence="2">Uncharacterized protein</fullName>
    </submittedName>
</protein>
<organism evidence="2">
    <name type="scientific">Salix viminalis</name>
    <name type="common">Common osier</name>
    <name type="synonym">Basket willow</name>
    <dbReference type="NCBI Taxonomy" id="40686"/>
    <lineage>
        <taxon>Eukaryota</taxon>
        <taxon>Viridiplantae</taxon>
        <taxon>Streptophyta</taxon>
        <taxon>Embryophyta</taxon>
        <taxon>Tracheophyta</taxon>
        <taxon>Spermatophyta</taxon>
        <taxon>Magnoliopsida</taxon>
        <taxon>eudicotyledons</taxon>
        <taxon>Gunneridae</taxon>
        <taxon>Pentapetalae</taxon>
        <taxon>rosids</taxon>
        <taxon>fabids</taxon>
        <taxon>Malpighiales</taxon>
        <taxon>Salicaceae</taxon>
        <taxon>Saliceae</taxon>
        <taxon>Salix</taxon>
    </lineage>
</organism>
<name>A0A6N2MF28_SALVM</name>
<evidence type="ECO:0000313" key="2">
    <source>
        <dbReference type="EMBL" id="VFU51159.1"/>
    </source>
</evidence>
<gene>
    <name evidence="2" type="ORF">SVIM_LOCUS344507</name>
</gene>
<reference evidence="2" key="1">
    <citation type="submission" date="2019-03" db="EMBL/GenBank/DDBJ databases">
        <authorList>
            <person name="Mank J."/>
            <person name="Almeida P."/>
        </authorList>
    </citation>
    <scope>NUCLEOTIDE SEQUENCE</scope>
    <source>
        <strain evidence="2">78183</strain>
    </source>
</reference>
<dbReference type="EMBL" id="CAADRP010001752">
    <property type="protein sequence ID" value="VFU51159.1"/>
    <property type="molecule type" value="Genomic_DNA"/>
</dbReference>
<feature type="region of interest" description="Disordered" evidence="1">
    <location>
        <begin position="1"/>
        <end position="68"/>
    </location>
</feature>
<feature type="compositionally biased region" description="Basic and acidic residues" evidence="1">
    <location>
        <begin position="12"/>
        <end position="28"/>
    </location>
</feature>
<accession>A0A6N2MF28</accession>